<protein>
    <submittedName>
        <fullName evidence="12">Tumor necrosis factor receptor superfamily member 11B-like</fullName>
    </submittedName>
</protein>
<dbReference type="PROSITE" id="PS50050">
    <property type="entry name" value="TNFR_NGFR_2"/>
    <property type="match status" value="1"/>
</dbReference>
<evidence type="ECO:0000256" key="5">
    <source>
        <dbReference type="ARBA" id="ARBA00022737"/>
    </source>
</evidence>
<dbReference type="AlphaFoldDB" id="A0A3B3Q3Z2"/>
<comment type="subcellular location">
    <subcellularLocation>
        <location evidence="1">Secreted</location>
    </subcellularLocation>
</comment>
<dbReference type="InterPro" id="IPR057633">
    <property type="entry name" value="Death_TNF11B"/>
</dbReference>
<reference evidence="12" key="2">
    <citation type="submission" date="2025-09" db="UniProtKB">
        <authorList>
            <consortium name="Ensembl"/>
        </authorList>
    </citation>
    <scope>IDENTIFICATION</scope>
</reference>
<keyword evidence="13" id="KW-1185">Reference proteome</keyword>
<feature type="disulfide bond" evidence="8">
    <location>
        <begin position="127"/>
        <end position="145"/>
    </location>
</feature>
<dbReference type="Gene3D" id="2.10.50.10">
    <property type="entry name" value="Tumor Necrosis Factor Receptor, subunit A, domain 2"/>
    <property type="match status" value="3"/>
</dbReference>
<name>A0A3B3Q3Z2_9TELE</name>
<dbReference type="GO" id="GO:0006915">
    <property type="term" value="P:apoptotic process"/>
    <property type="evidence" value="ECO:0007669"/>
    <property type="project" value="UniProtKB-KW"/>
</dbReference>
<keyword evidence="4" id="KW-0732">Signal</keyword>
<feature type="transmembrane region" description="Helical" evidence="9">
    <location>
        <begin position="41"/>
        <end position="60"/>
    </location>
</feature>
<dbReference type="InterPro" id="IPR001368">
    <property type="entry name" value="TNFR/NGFR_Cys_rich_reg"/>
</dbReference>
<dbReference type="Ensembl" id="ENSPKIT00000025235.1">
    <property type="protein sequence ID" value="ENSPKIP00000001317.1"/>
    <property type="gene ID" value="ENSPKIG00000019637.1"/>
</dbReference>
<dbReference type="InterPro" id="IPR017371">
    <property type="entry name" value="TNFR_11B"/>
</dbReference>
<keyword evidence="9" id="KW-1133">Transmembrane helix</keyword>
<dbReference type="PANTHER" id="PTHR23097:SF90">
    <property type="entry name" value="TUMOR NECROSIS FACTOR RECEPTOR SUPERFAMILY MEMBER 11B"/>
    <property type="match status" value="1"/>
</dbReference>
<evidence type="ECO:0000256" key="4">
    <source>
        <dbReference type="ARBA" id="ARBA00022729"/>
    </source>
</evidence>
<dbReference type="InterPro" id="IPR052459">
    <property type="entry name" value="TNFRSF_decoy_receptor"/>
</dbReference>
<dbReference type="STRING" id="1676925.ENSPKIP00000001317"/>
<dbReference type="PRINTS" id="PR01975">
    <property type="entry name" value="TNFACTORR11B"/>
</dbReference>
<organism evidence="12 13">
    <name type="scientific">Paramormyrops kingsleyae</name>
    <dbReference type="NCBI Taxonomy" id="1676925"/>
    <lineage>
        <taxon>Eukaryota</taxon>
        <taxon>Metazoa</taxon>
        <taxon>Chordata</taxon>
        <taxon>Craniata</taxon>
        <taxon>Vertebrata</taxon>
        <taxon>Euteleostomi</taxon>
        <taxon>Actinopterygii</taxon>
        <taxon>Neopterygii</taxon>
        <taxon>Teleostei</taxon>
        <taxon>Osteoglossocephala</taxon>
        <taxon>Osteoglossomorpha</taxon>
        <taxon>Osteoglossiformes</taxon>
        <taxon>Mormyridae</taxon>
        <taxon>Paramormyrops</taxon>
    </lineage>
</organism>
<keyword evidence="9" id="KW-0812">Transmembrane</keyword>
<dbReference type="GeneTree" id="ENSGT00940000155167"/>
<evidence type="ECO:0000256" key="3">
    <source>
        <dbReference type="ARBA" id="ARBA00022703"/>
    </source>
</evidence>
<evidence type="ECO:0000256" key="2">
    <source>
        <dbReference type="ARBA" id="ARBA00022525"/>
    </source>
</evidence>
<keyword evidence="6 8" id="KW-1015">Disulfide bond</keyword>
<evidence type="ECO:0000313" key="12">
    <source>
        <dbReference type="Ensembl" id="ENSPKIP00000001317.1"/>
    </source>
</evidence>
<comment type="caution">
    <text evidence="8">Lacks conserved residue(s) required for the propagation of feature annotation.</text>
</comment>
<evidence type="ECO:0000256" key="6">
    <source>
        <dbReference type="ARBA" id="ARBA00023157"/>
    </source>
</evidence>
<evidence type="ECO:0000313" key="13">
    <source>
        <dbReference type="Proteomes" id="UP000261540"/>
    </source>
</evidence>
<keyword evidence="2" id="KW-0964">Secreted</keyword>
<evidence type="ECO:0000259" key="11">
    <source>
        <dbReference type="PROSITE" id="PS50050"/>
    </source>
</evidence>
<feature type="domain" description="TNFR-Cys" evidence="11">
    <location>
        <begin position="104"/>
        <end position="145"/>
    </location>
</feature>
<feature type="domain" description="Death" evidence="10">
    <location>
        <begin position="342"/>
        <end position="400"/>
    </location>
</feature>
<evidence type="ECO:0000256" key="7">
    <source>
        <dbReference type="ARBA" id="ARBA00023180"/>
    </source>
</evidence>
<dbReference type="Proteomes" id="UP000261540">
    <property type="component" value="Unplaced"/>
</dbReference>
<dbReference type="Pfam" id="PF23630">
    <property type="entry name" value="Death_TNFRSF11B"/>
    <property type="match status" value="2"/>
</dbReference>
<feature type="disulfide bond" evidence="8">
    <location>
        <begin position="105"/>
        <end position="120"/>
    </location>
</feature>
<dbReference type="PROSITE" id="PS50017">
    <property type="entry name" value="DEATH_DOMAIN"/>
    <property type="match status" value="1"/>
</dbReference>
<keyword evidence="5" id="KW-0677">Repeat</keyword>
<evidence type="ECO:0000256" key="1">
    <source>
        <dbReference type="ARBA" id="ARBA00004613"/>
    </source>
</evidence>
<reference evidence="12" key="1">
    <citation type="submission" date="2025-08" db="UniProtKB">
        <authorList>
            <consortium name="Ensembl"/>
        </authorList>
    </citation>
    <scope>IDENTIFICATION</scope>
</reference>
<dbReference type="PANTHER" id="PTHR23097">
    <property type="entry name" value="TUMOR NECROSIS FACTOR RECEPTOR SUPERFAMILY MEMBER"/>
    <property type="match status" value="1"/>
</dbReference>
<keyword evidence="3" id="KW-0053">Apoptosis</keyword>
<dbReference type="GO" id="GO:0005576">
    <property type="term" value="C:extracellular region"/>
    <property type="evidence" value="ECO:0007669"/>
    <property type="project" value="UniProtKB-SubCell"/>
</dbReference>
<dbReference type="SUPFAM" id="SSF57586">
    <property type="entry name" value="TNF receptor-like"/>
    <property type="match status" value="2"/>
</dbReference>
<dbReference type="InterPro" id="IPR000488">
    <property type="entry name" value="Death_dom"/>
</dbReference>
<accession>A0A3B3Q3Z2</accession>
<feature type="repeat" description="TNFR-Cys" evidence="8">
    <location>
        <begin position="104"/>
        <end position="145"/>
    </location>
</feature>
<dbReference type="Pfam" id="PF00020">
    <property type="entry name" value="TNFR_c6"/>
    <property type="match status" value="3"/>
</dbReference>
<evidence type="ECO:0000256" key="8">
    <source>
        <dbReference type="PROSITE-ProRule" id="PRU00206"/>
    </source>
</evidence>
<keyword evidence="9" id="KW-0472">Membrane</keyword>
<sequence>MSHATMHTLCFLWQLYVGELRREICVPAPPPASTLAANRRALRSAAGAVGLFVVSFAWAFHEMPPPKYQHRDPVTSELHLCDQCPPGTAVKRHCSAGVPTVCAPCPENHFSEQWHWGETCQYCTSVCKERQLVVRECNSTHDRLCECAQGYHLEVEFCVKHTACAPGFGVSAPGTPDSDTVCQRCSLGYFSSVATATEPCLPHRNCSRLGLRVAQPGTATQDETCECDQGPLQCRTDTTLCQEAIFHFLASQRLCSEPLDPQLSTKKMEKKVTEHAKVSCRPGQQTQKLLRLWREQAKDKDERLLLRGVSLCERKVSRCAGLRNLSLSDLTAVMDSLPGSRVPREEIRQMAGSCPSQQSILQLLLLWKSQNRERDLARALTQSLPKLKAKDVAPLVLRDVRKISRIFSASSLHKMCKKLLFDKSQDSKCFRAKSYND</sequence>
<proteinExistence type="predicted"/>
<evidence type="ECO:0000256" key="9">
    <source>
        <dbReference type="SAM" id="Phobius"/>
    </source>
</evidence>
<dbReference type="GO" id="GO:0007165">
    <property type="term" value="P:signal transduction"/>
    <property type="evidence" value="ECO:0007669"/>
    <property type="project" value="InterPro"/>
</dbReference>
<evidence type="ECO:0000259" key="10">
    <source>
        <dbReference type="PROSITE" id="PS50017"/>
    </source>
</evidence>
<keyword evidence="7" id="KW-0325">Glycoprotein</keyword>
<dbReference type="SMART" id="SM00208">
    <property type="entry name" value="TNFR"/>
    <property type="match status" value="4"/>
</dbReference>